<organism evidence="5 6">
    <name type="scientific">Lachnobacterium bovis DSM 14045</name>
    <dbReference type="NCBI Taxonomy" id="1122142"/>
    <lineage>
        <taxon>Bacteria</taxon>
        <taxon>Bacillati</taxon>
        <taxon>Bacillota</taxon>
        <taxon>Clostridia</taxon>
        <taxon>Lachnospirales</taxon>
        <taxon>Lachnospiraceae</taxon>
        <taxon>Lachnobacterium</taxon>
    </lineage>
</organism>
<evidence type="ECO:0000256" key="1">
    <source>
        <dbReference type="ARBA" id="ARBA00022448"/>
    </source>
</evidence>
<dbReference type="OrthoDB" id="9775135at2"/>
<dbReference type="PANTHER" id="PTHR42939:SF1">
    <property type="entry name" value="ABC TRANSPORTER ATP-BINDING PROTEIN ALBC-RELATED"/>
    <property type="match status" value="1"/>
</dbReference>
<dbReference type="Pfam" id="PF00005">
    <property type="entry name" value="ABC_tran"/>
    <property type="match status" value="1"/>
</dbReference>
<dbReference type="EMBL" id="FNPG01000013">
    <property type="protein sequence ID" value="SDY30942.1"/>
    <property type="molecule type" value="Genomic_DNA"/>
</dbReference>
<dbReference type="SUPFAM" id="SSF52540">
    <property type="entry name" value="P-loop containing nucleoside triphosphate hydrolases"/>
    <property type="match status" value="1"/>
</dbReference>
<dbReference type="InterPro" id="IPR003593">
    <property type="entry name" value="AAA+_ATPase"/>
</dbReference>
<dbReference type="Gene3D" id="3.40.50.300">
    <property type="entry name" value="P-loop containing nucleotide triphosphate hydrolases"/>
    <property type="match status" value="1"/>
</dbReference>
<dbReference type="InterPro" id="IPR051782">
    <property type="entry name" value="ABC_Transporter_VariousFunc"/>
</dbReference>
<name>A0A1H3IT82_9FIRM</name>
<dbReference type="CDD" id="cd03230">
    <property type="entry name" value="ABC_DR_subfamily_A"/>
    <property type="match status" value="1"/>
</dbReference>
<feature type="domain" description="ABC transporter" evidence="4">
    <location>
        <begin position="6"/>
        <end position="232"/>
    </location>
</feature>
<accession>A0A1H3IT82</accession>
<dbReference type="AlphaFoldDB" id="A0A1H3IT82"/>
<evidence type="ECO:0000259" key="4">
    <source>
        <dbReference type="PROSITE" id="PS50893"/>
    </source>
</evidence>
<dbReference type="GO" id="GO:0005524">
    <property type="term" value="F:ATP binding"/>
    <property type="evidence" value="ECO:0007669"/>
    <property type="project" value="UniProtKB-KW"/>
</dbReference>
<keyword evidence="1" id="KW-0813">Transport</keyword>
<gene>
    <name evidence="5" type="ORF">SAMN02910414_01242</name>
</gene>
<dbReference type="SMART" id="SM00382">
    <property type="entry name" value="AAA"/>
    <property type="match status" value="1"/>
</dbReference>
<keyword evidence="3 5" id="KW-0067">ATP-binding</keyword>
<sequence length="240" mass="27552">MEKSILEINNLSYAYDKTKVLDNVAFQCNRGEVLVIAGPNGSGKTTLIKLLFGLLDNKKGSIKIFGSDNTDISLKKKMYYLSSENILPQFLTGDEYVRMMCRLYDIKIDEEKYKKLISYYAMEHRINHLIENYSHGMVKKIQLITAFILQSEITVVDETLNGIDIEAKEVSKILFRKLAEKDKLVIMCTHDLELAEKLGNRAILLYKGTVKDIVNLKEKDCNLTEIFKNLVGFKESDYEI</sequence>
<dbReference type="Proteomes" id="UP000183918">
    <property type="component" value="Unassembled WGS sequence"/>
</dbReference>
<dbReference type="PANTHER" id="PTHR42939">
    <property type="entry name" value="ABC TRANSPORTER ATP-BINDING PROTEIN ALBC-RELATED"/>
    <property type="match status" value="1"/>
</dbReference>
<dbReference type="RefSeq" id="WP_022750165.1">
    <property type="nucleotide sequence ID" value="NZ_FNPG01000013.1"/>
</dbReference>
<evidence type="ECO:0000256" key="2">
    <source>
        <dbReference type="ARBA" id="ARBA00022741"/>
    </source>
</evidence>
<proteinExistence type="predicted"/>
<dbReference type="PROSITE" id="PS50893">
    <property type="entry name" value="ABC_TRANSPORTER_2"/>
    <property type="match status" value="1"/>
</dbReference>
<evidence type="ECO:0000256" key="3">
    <source>
        <dbReference type="ARBA" id="ARBA00022840"/>
    </source>
</evidence>
<dbReference type="GO" id="GO:0016887">
    <property type="term" value="F:ATP hydrolysis activity"/>
    <property type="evidence" value="ECO:0007669"/>
    <property type="project" value="InterPro"/>
</dbReference>
<evidence type="ECO:0000313" key="5">
    <source>
        <dbReference type="EMBL" id="SDY30942.1"/>
    </source>
</evidence>
<dbReference type="eggNOG" id="COG1131">
    <property type="taxonomic scope" value="Bacteria"/>
</dbReference>
<evidence type="ECO:0000313" key="6">
    <source>
        <dbReference type="Proteomes" id="UP000183918"/>
    </source>
</evidence>
<protein>
    <submittedName>
        <fullName evidence="5">ABC-2 type transport system ATP-binding protein</fullName>
    </submittedName>
</protein>
<reference evidence="5 6" key="1">
    <citation type="submission" date="2016-10" db="EMBL/GenBank/DDBJ databases">
        <authorList>
            <person name="de Groot N.N."/>
        </authorList>
    </citation>
    <scope>NUCLEOTIDE SEQUENCE [LARGE SCALE GENOMIC DNA]</scope>
    <source>
        <strain evidence="5 6">DSM 14045</strain>
    </source>
</reference>
<dbReference type="InterPro" id="IPR003439">
    <property type="entry name" value="ABC_transporter-like_ATP-bd"/>
</dbReference>
<keyword evidence="6" id="KW-1185">Reference proteome</keyword>
<dbReference type="InterPro" id="IPR027417">
    <property type="entry name" value="P-loop_NTPase"/>
</dbReference>
<dbReference type="STRING" id="1122142.SAMN02910414_01242"/>
<keyword evidence="2" id="KW-0547">Nucleotide-binding</keyword>